<feature type="transmembrane region" description="Helical" evidence="2">
    <location>
        <begin position="179"/>
        <end position="206"/>
    </location>
</feature>
<feature type="region of interest" description="Disordered" evidence="1">
    <location>
        <begin position="1"/>
        <end position="120"/>
    </location>
</feature>
<evidence type="ECO:0000313" key="3">
    <source>
        <dbReference type="EMBL" id="CAA9383177.1"/>
    </source>
</evidence>
<organism evidence="3">
    <name type="scientific">uncultured Rubrobacteraceae bacterium</name>
    <dbReference type="NCBI Taxonomy" id="349277"/>
    <lineage>
        <taxon>Bacteria</taxon>
        <taxon>Bacillati</taxon>
        <taxon>Actinomycetota</taxon>
        <taxon>Rubrobacteria</taxon>
        <taxon>Rubrobacterales</taxon>
        <taxon>Rubrobacteraceae</taxon>
        <taxon>environmental samples</taxon>
    </lineage>
</organism>
<evidence type="ECO:0000256" key="2">
    <source>
        <dbReference type="SAM" id="Phobius"/>
    </source>
</evidence>
<keyword evidence="2" id="KW-1133">Transmembrane helix</keyword>
<gene>
    <name evidence="3" type="ORF">AVDCRST_MAG03-86</name>
</gene>
<keyword evidence="2" id="KW-0812">Transmembrane</keyword>
<feature type="transmembrane region" description="Helical" evidence="2">
    <location>
        <begin position="264"/>
        <end position="288"/>
    </location>
</feature>
<protein>
    <submittedName>
        <fullName evidence="3">Uncharacterized protein</fullName>
    </submittedName>
</protein>
<reference evidence="3" key="1">
    <citation type="submission" date="2020-02" db="EMBL/GenBank/DDBJ databases">
        <authorList>
            <person name="Meier V. D."/>
        </authorList>
    </citation>
    <scope>NUCLEOTIDE SEQUENCE</scope>
    <source>
        <strain evidence="3">AVDCRST_MAG03</strain>
    </source>
</reference>
<dbReference type="AlphaFoldDB" id="A0A6J4NB23"/>
<evidence type="ECO:0000256" key="1">
    <source>
        <dbReference type="SAM" id="MobiDB-lite"/>
    </source>
</evidence>
<proteinExistence type="predicted"/>
<accession>A0A6J4NB23</accession>
<keyword evidence="2" id="KW-0472">Membrane</keyword>
<name>A0A6J4NB23_9ACTN</name>
<feature type="transmembrane region" description="Helical" evidence="2">
    <location>
        <begin position="141"/>
        <end position="167"/>
    </location>
</feature>
<feature type="compositionally biased region" description="Basic and acidic residues" evidence="1">
    <location>
        <begin position="25"/>
        <end position="38"/>
    </location>
</feature>
<feature type="compositionally biased region" description="Polar residues" evidence="1">
    <location>
        <begin position="68"/>
        <end position="87"/>
    </location>
</feature>
<sequence length="304" mass="31724">MAVRVESLNARAHAGGQIVIEGGEMTERPGDRPEERRRTGPLGDDADEQQTRRVPLGENTRRAPSGGTDDSQAETRQVPQGAPQGSPQEAPRGNGDKETRIIRTPGQPDTTADATPYPRGYFEAAEDREDRLRDMYGGVDWLASFLGFVFAVLAGAIFAAVAGVVLAPLGFAPDLSSPLGAAAITGLVLLGVLIFLTYFFGGYVAGRLARFDGGRNGAMLFVWTLLTGVLLLLAAGVFSGFLPGGAADAIGDFMDTTSSALGSLSQAGIVGIVVVAAAFLLALLGGFLGGRLGSRYHAEIDRTT</sequence>
<feature type="transmembrane region" description="Helical" evidence="2">
    <location>
        <begin position="218"/>
        <end position="244"/>
    </location>
</feature>
<dbReference type="EMBL" id="CADCUT010000003">
    <property type="protein sequence ID" value="CAA9383177.1"/>
    <property type="molecule type" value="Genomic_DNA"/>
</dbReference>